<dbReference type="EMBL" id="BIFR01000001">
    <property type="protein sequence ID" value="GCE11751.1"/>
    <property type="molecule type" value="Genomic_DNA"/>
</dbReference>
<reference evidence="2" key="1">
    <citation type="submission" date="2018-12" db="EMBL/GenBank/DDBJ databases">
        <title>Tengunoibacter tsumagoiensis gen. nov., sp. nov., Dictyobacter kobayashii sp. nov., D. alpinus sp. nov., and D. joshuensis sp. nov. and description of Dictyobacteraceae fam. nov. within the order Ktedonobacterales isolated from Tengu-no-mugimeshi.</title>
        <authorList>
            <person name="Wang C.M."/>
            <person name="Zheng Y."/>
            <person name="Sakai Y."/>
            <person name="Toyoda A."/>
            <person name="Minakuchi Y."/>
            <person name="Abe K."/>
            <person name="Yokota A."/>
            <person name="Yabe S."/>
        </authorList>
    </citation>
    <scope>NUCLEOTIDE SEQUENCE [LARGE SCALE GENOMIC DNA]</scope>
    <source>
        <strain evidence="2">Uno3</strain>
    </source>
</reference>
<sequence length="137" mass="13733">MVVAIGQGADTAEGINGKACLPQWAGLGDRLQVAQRVIAIGGGIPIGILLGGNGAIAVIGVGQPFVGLLIDGREQVAIGVIRIVRAMALWIGLGERVVGVVARSAIAKVRRGTNGGIGAARVGITDRDLGEIILAIG</sequence>
<evidence type="ECO:0000313" key="1">
    <source>
        <dbReference type="EMBL" id="GCE11751.1"/>
    </source>
</evidence>
<organism evidence="1 2">
    <name type="scientific">Tengunoibacter tsumagoiensis</name>
    <dbReference type="NCBI Taxonomy" id="2014871"/>
    <lineage>
        <taxon>Bacteria</taxon>
        <taxon>Bacillati</taxon>
        <taxon>Chloroflexota</taxon>
        <taxon>Ktedonobacteria</taxon>
        <taxon>Ktedonobacterales</taxon>
        <taxon>Dictyobacteraceae</taxon>
        <taxon>Tengunoibacter</taxon>
    </lineage>
</organism>
<evidence type="ECO:0000313" key="2">
    <source>
        <dbReference type="Proteomes" id="UP000287352"/>
    </source>
</evidence>
<dbReference type="AlphaFoldDB" id="A0A401ZY29"/>
<accession>A0A401ZY29</accession>
<gene>
    <name evidence="1" type="ORF">KTT_16100</name>
</gene>
<comment type="caution">
    <text evidence="1">The sequence shown here is derived from an EMBL/GenBank/DDBJ whole genome shotgun (WGS) entry which is preliminary data.</text>
</comment>
<protein>
    <submittedName>
        <fullName evidence="1">Uncharacterized protein</fullName>
    </submittedName>
</protein>
<name>A0A401ZY29_9CHLR</name>
<dbReference type="Proteomes" id="UP000287352">
    <property type="component" value="Unassembled WGS sequence"/>
</dbReference>
<keyword evidence="2" id="KW-1185">Reference proteome</keyword>
<proteinExistence type="predicted"/>